<evidence type="ECO:0000256" key="6">
    <source>
        <dbReference type="SAM" id="MobiDB-lite"/>
    </source>
</evidence>
<evidence type="ECO:0000313" key="9">
    <source>
        <dbReference type="EMBL" id="SDX92155.1"/>
    </source>
</evidence>
<evidence type="ECO:0000256" key="7">
    <source>
        <dbReference type="SAM" id="Phobius"/>
    </source>
</evidence>
<dbReference type="InterPro" id="IPR003594">
    <property type="entry name" value="HATPase_dom"/>
</dbReference>
<feature type="compositionally biased region" description="Low complexity" evidence="6">
    <location>
        <begin position="639"/>
        <end position="648"/>
    </location>
</feature>
<dbReference type="SUPFAM" id="SSF55874">
    <property type="entry name" value="ATPase domain of HSP90 chaperone/DNA topoisomerase II/histidine kinase"/>
    <property type="match status" value="1"/>
</dbReference>
<feature type="compositionally biased region" description="Polar residues" evidence="6">
    <location>
        <begin position="878"/>
        <end position="887"/>
    </location>
</feature>
<name>A0A1H3FMQ3_9ACTN</name>
<feature type="compositionally biased region" description="Low complexity" evidence="6">
    <location>
        <begin position="852"/>
        <end position="875"/>
    </location>
</feature>
<dbReference type="RefSeq" id="WP_175543452.1">
    <property type="nucleotide sequence ID" value="NZ_FNPH01000001.1"/>
</dbReference>
<feature type="domain" description="NIT" evidence="8">
    <location>
        <begin position="53"/>
        <end position="302"/>
    </location>
</feature>
<dbReference type="SMART" id="SM00387">
    <property type="entry name" value="HATPase_c"/>
    <property type="match status" value="1"/>
</dbReference>
<dbReference type="Proteomes" id="UP000242415">
    <property type="component" value="Unassembled WGS sequence"/>
</dbReference>
<keyword evidence="4" id="KW-0808">Transferase</keyword>
<evidence type="ECO:0000256" key="5">
    <source>
        <dbReference type="ARBA" id="ARBA00022777"/>
    </source>
</evidence>
<evidence type="ECO:0000259" key="8">
    <source>
        <dbReference type="PROSITE" id="PS50906"/>
    </source>
</evidence>
<dbReference type="InterPro" id="IPR036890">
    <property type="entry name" value="HATPase_C_sf"/>
</dbReference>
<dbReference type="GO" id="GO:0004673">
    <property type="term" value="F:protein histidine kinase activity"/>
    <property type="evidence" value="ECO:0007669"/>
    <property type="project" value="UniProtKB-EC"/>
</dbReference>
<feature type="compositionally biased region" description="Pro residues" evidence="6">
    <location>
        <begin position="660"/>
        <end position="669"/>
    </location>
</feature>
<keyword evidence="7" id="KW-1133">Transmembrane helix</keyword>
<organism evidence="9 10">
    <name type="scientific">Micromonospora pattaloongensis</name>
    <dbReference type="NCBI Taxonomy" id="405436"/>
    <lineage>
        <taxon>Bacteria</taxon>
        <taxon>Bacillati</taxon>
        <taxon>Actinomycetota</taxon>
        <taxon>Actinomycetes</taxon>
        <taxon>Micromonosporales</taxon>
        <taxon>Micromonosporaceae</taxon>
        <taxon>Micromonospora</taxon>
    </lineage>
</organism>
<evidence type="ECO:0000313" key="10">
    <source>
        <dbReference type="Proteomes" id="UP000242415"/>
    </source>
</evidence>
<dbReference type="Gene3D" id="6.10.340.10">
    <property type="match status" value="1"/>
</dbReference>
<keyword evidence="7" id="KW-0812">Transmembrane</keyword>
<dbReference type="Pfam" id="PF08376">
    <property type="entry name" value="NIT"/>
    <property type="match status" value="1"/>
</dbReference>
<proteinExistence type="predicted"/>
<dbReference type="Pfam" id="PF02518">
    <property type="entry name" value="HATPase_c"/>
    <property type="match status" value="1"/>
</dbReference>
<keyword evidence="10" id="KW-1185">Reference proteome</keyword>
<evidence type="ECO:0000256" key="3">
    <source>
        <dbReference type="ARBA" id="ARBA00022553"/>
    </source>
</evidence>
<reference evidence="10" key="1">
    <citation type="submission" date="2016-10" db="EMBL/GenBank/DDBJ databases">
        <authorList>
            <person name="Varghese N."/>
            <person name="Submissions S."/>
        </authorList>
    </citation>
    <scope>NUCLEOTIDE SEQUENCE [LARGE SCALE GENOMIC DNA]</scope>
    <source>
        <strain evidence="10">DSM 45245</strain>
    </source>
</reference>
<dbReference type="InterPro" id="IPR010910">
    <property type="entry name" value="Nitrate/nitrite_sensing_bac"/>
</dbReference>
<dbReference type="PANTHER" id="PTHR45436:SF5">
    <property type="entry name" value="SENSOR HISTIDINE KINASE TRCS"/>
    <property type="match status" value="1"/>
</dbReference>
<feature type="compositionally biased region" description="Pro residues" evidence="6">
    <location>
        <begin position="720"/>
        <end position="730"/>
    </location>
</feature>
<comment type="catalytic activity">
    <reaction evidence="1">
        <text>ATP + protein L-histidine = ADP + protein N-phospho-L-histidine.</text>
        <dbReference type="EC" id="2.7.13.3"/>
    </reaction>
</comment>
<dbReference type="Gene3D" id="3.30.565.10">
    <property type="entry name" value="Histidine kinase-like ATPase, C-terminal domain"/>
    <property type="match status" value="1"/>
</dbReference>
<evidence type="ECO:0000256" key="1">
    <source>
        <dbReference type="ARBA" id="ARBA00000085"/>
    </source>
</evidence>
<dbReference type="PANTHER" id="PTHR45436">
    <property type="entry name" value="SENSOR HISTIDINE KINASE YKOH"/>
    <property type="match status" value="1"/>
</dbReference>
<evidence type="ECO:0000256" key="2">
    <source>
        <dbReference type="ARBA" id="ARBA00012438"/>
    </source>
</evidence>
<dbReference type="STRING" id="405436.SAMN05444365_10181"/>
<keyword evidence="3" id="KW-0597">Phosphoprotein</keyword>
<dbReference type="GO" id="GO:0005886">
    <property type="term" value="C:plasma membrane"/>
    <property type="evidence" value="ECO:0007669"/>
    <property type="project" value="TreeGrafter"/>
</dbReference>
<keyword evidence="7" id="KW-0472">Membrane</keyword>
<keyword evidence="5 9" id="KW-0418">Kinase</keyword>
<feature type="region of interest" description="Disordered" evidence="6">
    <location>
        <begin position="639"/>
        <end position="887"/>
    </location>
</feature>
<accession>A0A1H3FMQ3</accession>
<dbReference type="InterPro" id="IPR050428">
    <property type="entry name" value="TCS_sensor_his_kinase"/>
</dbReference>
<feature type="compositionally biased region" description="Polar residues" evidence="6">
    <location>
        <begin position="791"/>
        <end position="800"/>
    </location>
</feature>
<protein>
    <recommendedName>
        <fullName evidence="2">histidine kinase</fullName>
        <ecNumber evidence="2">2.7.13.3</ecNumber>
    </recommendedName>
</protein>
<dbReference type="EMBL" id="FNPH01000001">
    <property type="protein sequence ID" value="SDX92155.1"/>
    <property type="molecule type" value="Genomic_DNA"/>
</dbReference>
<dbReference type="InterPro" id="IPR013587">
    <property type="entry name" value="Nitrate/nitrite_sensing"/>
</dbReference>
<dbReference type="GO" id="GO:0000160">
    <property type="term" value="P:phosphorelay signal transduction system"/>
    <property type="evidence" value="ECO:0007669"/>
    <property type="project" value="TreeGrafter"/>
</dbReference>
<evidence type="ECO:0000256" key="4">
    <source>
        <dbReference type="ARBA" id="ARBA00022679"/>
    </source>
</evidence>
<gene>
    <name evidence="9" type="ORF">SAMN05444365_10181</name>
</gene>
<dbReference type="AlphaFoldDB" id="A0A1H3FMQ3"/>
<sequence>MNTRNWSIRSKIVAMVAVPIAALLALWIFAITLTVDPALRLLSAQTMVDELVRPGELVVAELQKERRLAVVYLAGHGEVPTMAEQRARTDEAIAGLRRRAADPGVRDAAPALVNAHLDQMLTALEALPSARGFIDRREMDRGGAIGLYNGVIDSGFRLFAAVAVLPDEALSRAARALVELSVAGEVLGRTDALLAGAFTAGRFGPGEYNELLEVIGTQRFLYASAIAELPADGRSAYQRLSEGDDFVALREMEDQLLLNGRNNAPPPVPQGQWQVTYDSVHEQLRQFELGMADDLAERSKPVAFAVLTRLALAGLVGFAAVVTAIVISVRVGRSLVRRLTGLRAAALDLAGARLPDVVGRLRRGEDVDVAAEVPSLEYGTDEIGQLGHAFSEVQRTAVQSAVDEATVRHGLKEVFLNIARRSQTLLHRQLAVLDKMERRATDPAELRDLFLVDHMATRMRRHAEDLVILAGAAPGRGWRNPVPMVDVIRGAISEVEDYARVDLTAVESVSVAGRAVGDVIHLLAELIENATAYSPPQTRVQVTGQLVPNGYAIEIEDRGLGMTPDAIEDANRRLVEPPDFDPARSAQLGLFVVAQLGARHGVQVTLRVSPYGGITAVVLVPADLVVSGATPVPPTAPAGPAIAAAAQPPSTPVAGSRPTPTLPPVPPVPDDGATQEIPRVTAPLPADGPGGELQRRIRTASRLGSLPLRGGAHPTTTAPPVDPTPAPPAAPARSGATPASPGGPARSAAPSEIPVGPDGLPRRIRQGSLAPQLRQPAAPPPAPEPGGRASSLRSPQQVRSIMSALQDGTARGRRDAAVPLGDAPPPGAAPLGDRPRAGAEPAAAPAAPPTTPRAADPPAVVPAPRHAAPADAVPASDGGSTDSGRDV</sequence>
<feature type="transmembrane region" description="Helical" evidence="7">
    <location>
        <begin position="12"/>
        <end position="35"/>
    </location>
</feature>
<feature type="compositionally biased region" description="Low complexity" evidence="6">
    <location>
        <begin position="731"/>
        <end position="751"/>
    </location>
</feature>
<dbReference type="PROSITE" id="PS50906">
    <property type="entry name" value="NIT"/>
    <property type="match status" value="1"/>
</dbReference>
<dbReference type="EC" id="2.7.13.3" evidence="2"/>